<protein>
    <submittedName>
        <fullName evidence="2">Uncharacterized protein</fullName>
    </submittedName>
</protein>
<dbReference type="EMBL" id="FNPH01000008">
    <property type="protein sequence ID" value="SDZ24017.1"/>
    <property type="molecule type" value="Genomic_DNA"/>
</dbReference>
<reference evidence="3" key="1">
    <citation type="submission" date="2016-10" db="EMBL/GenBank/DDBJ databases">
        <authorList>
            <person name="Varghese N."/>
            <person name="Submissions S."/>
        </authorList>
    </citation>
    <scope>NUCLEOTIDE SEQUENCE [LARGE SCALE GENOMIC DNA]</scope>
    <source>
        <strain evidence="3">DSM 45245</strain>
    </source>
</reference>
<dbReference type="AlphaFoldDB" id="A0A1H3REA0"/>
<evidence type="ECO:0000256" key="1">
    <source>
        <dbReference type="SAM" id="MobiDB-lite"/>
    </source>
</evidence>
<evidence type="ECO:0000313" key="2">
    <source>
        <dbReference type="EMBL" id="SDZ24017.1"/>
    </source>
</evidence>
<feature type="region of interest" description="Disordered" evidence="1">
    <location>
        <begin position="1"/>
        <end position="74"/>
    </location>
</feature>
<accession>A0A1H3REA0</accession>
<organism evidence="2 3">
    <name type="scientific">Micromonospora pattaloongensis</name>
    <dbReference type="NCBI Taxonomy" id="405436"/>
    <lineage>
        <taxon>Bacteria</taxon>
        <taxon>Bacillati</taxon>
        <taxon>Actinomycetota</taxon>
        <taxon>Actinomycetes</taxon>
        <taxon>Micromonosporales</taxon>
        <taxon>Micromonosporaceae</taxon>
        <taxon>Micromonospora</taxon>
    </lineage>
</organism>
<feature type="compositionally biased region" description="Low complexity" evidence="1">
    <location>
        <begin position="11"/>
        <end position="22"/>
    </location>
</feature>
<feature type="region of interest" description="Disordered" evidence="1">
    <location>
        <begin position="289"/>
        <end position="310"/>
    </location>
</feature>
<sequence>MAGRRHRATGVSVSSRNRLRSSPGAMAGRRDPAGGQAHQPLDVAILARRDGRAQDTSVPFGWPSTRGSCDPRPARWPGAGVRRTAGHGAESAVAILARRDGRAQVARAPAHQPTHPLVAILARRDGRAQGGRPGLVPVLRVVVAILARRDGRAQAGGTVGSMRDDTGLRSSPGAMAGRRAPSITATGMPFSRLRSSPGAMAGRRLRPPRTSFHPRLLLRSSPGAMAGRRARDRARLPSRGMLRSSPGAMAGRRWRNGRAQGVTPRQLRSSPGAMAGRRVAEWWADTQDPHELRSSPGAMAGRRVVAPPVPRRDGGVVAILARRDGRAQAHYEVVPS</sequence>
<proteinExistence type="predicted"/>
<dbReference type="Proteomes" id="UP000242415">
    <property type="component" value="Unassembled WGS sequence"/>
</dbReference>
<feature type="region of interest" description="Disordered" evidence="1">
    <location>
        <begin position="155"/>
        <end position="215"/>
    </location>
</feature>
<gene>
    <name evidence="2" type="ORF">SAMN05444365_1083</name>
</gene>
<feature type="region of interest" description="Disordered" evidence="1">
    <location>
        <begin position="239"/>
        <end position="274"/>
    </location>
</feature>
<keyword evidence="3" id="KW-1185">Reference proteome</keyword>
<evidence type="ECO:0000313" key="3">
    <source>
        <dbReference type="Proteomes" id="UP000242415"/>
    </source>
</evidence>
<name>A0A1H3REA0_9ACTN</name>